<protein>
    <submittedName>
        <fullName evidence="1">Uncharacterized protein</fullName>
    </submittedName>
</protein>
<accession>A0A6N2UQ98</accession>
<dbReference type="EMBL" id="CACRTG010000021">
    <property type="protein sequence ID" value="VYT19477.1"/>
    <property type="molecule type" value="Genomic_DNA"/>
</dbReference>
<sequence>MCEALRELFREELEEEREIGQAKVIVQDNLESGASKEVIIKKLQKFVHIDREKAEQYYQQNLRELKG</sequence>
<name>A0A6N2UQ98_9FIRM</name>
<organism evidence="1">
    <name type="scientific">[Clostridium] nexile</name>
    <dbReference type="NCBI Taxonomy" id="29361"/>
    <lineage>
        <taxon>Bacteria</taxon>
        <taxon>Bacillati</taxon>
        <taxon>Bacillota</taxon>
        <taxon>Clostridia</taxon>
        <taxon>Lachnospirales</taxon>
        <taxon>Lachnospiraceae</taxon>
        <taxon>Tyzzerella</taxon>
    </lineage>
</organism>
<reference evidence="1" key="1">
    <citation type="submission" date="2019-11" db="EMBL/GenBank/DDBJ databases">
        <authorList>
            <person name="Feng L."/>
        </authorList>
    </citation>
    <scope>NUCLEOTIDE SEQUENCE</scope>
    <source>
        <strain evidence="1">CnexileLFYP112</strain>
    </source>
</reference>
<evidence type="ECO:0000313" key="1">
    <source>
        <dbReference type="EMBL" id="VYT19477.1"/>
    </source>
</evidence>
<proteinExistence type="predicted"/>
<gene>
    <name evidence="1" type="ORF">CNLFYP112_02199</name>
</gene>
<dbReference type="AlphaFoldDB" id="A0A6N2UQ98"/>